<sequence>RSFSDLARHLNIGDPELGSSAMISEQEHGPLSVSTVNITSPHFWTSDTELWIIQVESQFAARRITADLTKYHHVVRSLPPATACEIRNLLFAPPAEDAFQQLLRETELGDRTPCQLLRKMQQLLGTRTTDLDSIMLQELSLQLMTVPSCSVSSVQAEPATSEKLQDIRDEISRLAVTVAALQEVCFPPV</sequence>
<organism evidence="1 2">
    <name type="scientific">Ixodes persulcatus</name>
    <name type="common">Taiga tick</name>
    <dbReference type="NCBI Taxonomy" id="34615"/>
    <lineage>
        <taxon>Eukaryota</taxon>
        <taxon>Metazoa</taxon>
        <taxon>Ecdysozoa</taxon>
        <taxon>Arthropoda</taxon>
        <taxon>Chelicerata</taxon>
        <taxon>Arachnida</taxon>
        <taxon>Acari</taxon>
        <taxon>Parasitiformes</taxon>
        <taxon>Ixodida</taxon>
        <taxon>Ixodoidea</taxon>
        <taxon>Ixodidae</taxon>
        <taxon>Ixodinae</taxon>
        <taxon>Ixodes</taxon>
    </lineage>
</organism>
<reference evidence="1 2" key="1">
    <citation type="journal article" date="2020" name="Cell">
        <title>Large-Scale Comparative Analyses of Tick Genomes Elucidate Their Genetic Diversity and Vector Capacities.</title>
        <authorList>
            <consortium name="Tick Genome and Microbiome Consortium (TIGMIC)"/>
            <person name="Jia N."/>
            <person name="Wang J."/>
            <person name="Shi W."/>
            <person name="Du L."/>
            <person name="Sun Y."/>
            <person name="Zhan W."/>
            <person name="Jiang J.F."/>
            <person name="Wang Q."/>
            <person name="Zhang B."/>
            <person name="Ji P."/>
            <person name="Bell-Sakyi L."/>
            <person name="Cui X.M."/>
            <person name="Yuan T.T."/>
            <person name="Jiang B.G."/>
            <person name="Yang W.F."/>
            <person name="Lam T.T."/>
            <person name="Chang Q.C."/>
            <person name="Ding S.J."/>
            <person name="Wang X.J."/>
            <person name="Zhu J.G."/>
            <person name="Ruan X.D."/>
            <person name="Zhao L."/>
            <person name="Wei J.T."/>
            <person name="Ye R.Z."/>
            <person name="Que T.C."/>
            <person name="Du C.H."/>
            <person name="Zhou Y.H."/>
            <person name="Cheng J.X."/>
            <person name="Dai P.F."/>
            <person name="Guo W.B."/>
            <person name="Han X.H."/>
            <person name="Huang E.J."/>
            <person name="Li L.F."/>
            <person name="Wei W."/>
            <person name="Gao Y.C."/>
            <person name="Liu J.Z."/>
            <person name="Shao H.Z."/>
            <person name="Wang X."/>
            <person name="Wang C.C."/>
            <person name="Yang T.C."/>
            <person name="Huo Q.B."/>
            <person name="Li W."/>
            <person name="Chen H.Y."/>
            <person name="Chen S.E."/>
            <person name="Zhou L.G."/>
            <person name="Ni X.B."/>
            <person name="Tian J.H."/>
            <person name="Sheng Y."/>
            <person name="Liu T."/>
            <person name="Pan Y.S."/>
            <person name="Xia L.Y."/>
            <person name="Li J."/>
            <person name="Zhao F."/>
            <person name="Cao W.C."/>
        </authorList>
    </citation>
    <scope>NUCLEOTIDE SEQUENCE [LARGE SCALE GENOMIC DNA]</scope>
    <source>
        <strain evidence="1">Iper-2018</strain>
    </source>
</reference>
<name>A0AC60PGL1_IXOPE</name>
<protein>
    <submittedName>
        <fullName evidence="1">Uncharacterized protein</fullName>
    </submittedName>
</protein>
<dbReference type="EMBL" id="JABSTQ010010622">
    <property type="protein sequence ID" value="KAG0419442.1"/>
    <property type="molecule type" value="Genomic_DNA"/>
</dbReference>
<keyword evidence="2" id="KW-1185">Reference proteome</keyword>
<accession>A0AC60PGL1</accession>
<evidence type="ECO:0000313" key="1">
    <source>
        <dbReference type="EMBL" id="KAG0419442.1"/>
    </source>
</evidence>
<evidence type="ECO:0000313" key="2">
    <source>
        <dbReference type="Proteomes" id="UP000805193"/>
    </source>
</evidence>
<comment type="caution">
    <text evidence="1">The sequence shown here is derived from an EMBL/GenBank/DDBJ whole genome shotgun (WGS) entry which is preliminary data.</text>
</comment>
<dbReference type="Proteomes" id="UP000805193">
    <property type="component" value="Unassembled WGS sequence"/>
</dbReference>
<gene>
    <name evidence="1" type="ORF">HPB47_004113</name>
</gene>
<feature type="non-terminal residue" evidence="1">
    <location>
        <position position="1"/>
    </location>
</feature>
<proteinExistence type="predicted"/>